<accession>W7KN54</accession>
<sequence length="116" mass="13475">MEQYRETFNDGVLVYGHKITKRSETGKRIGETFTAEGKLFFREMSCRQSDYEFSNAIGSRLDLKVKTPYPPSFRKIDKNKLLVQIDGIGYEIINVDHDTTKQFLFFLLQRVGGINE</sequence>
<dbReference type="NCBIfam" id="TIGR01563">
    <property type="entry name" value="gp16_SPP1"/>
    <property type="match status" value="1"/>
</dbReference>
<dbReference type="AlphaFoldDB" id="W7KN54"/>
<dbReference type="InterPro" id="IPR008767">
    <property type="entry name" value="Phage_SPP1_head-tail_adaptor"/>
</dbReference>
<evidence type="ECO:0000313" key="1">
    <source>
        <dbReference type="EMBL" id="EWG08900.1"/>
    </source>
</evidence>
<evidence type="ECO:0000313" key="2">
    <source>
        <dbReference type="Proteomes" id="UP000019270"/>
    </source>
</evidence>
<dbReference type="EMBL" id="APVL01000027">
    <property type="protein sequence ID" value="EWG08900.1"/>
    <property type="molecule type" value="Genomic_DNA"/>
</dbReference>
<dbReference type="OrthoDB" id="2362069at2"/>
<proteinExistence type="predicted"/>
<dbReference type="PATRIC" id="fig|1307436.3.peg.4711"/>
<name>W7KN54_CYTFI</name>
<organism evidence="1 2">
    <name type="scientific">Cytobacillus firmus DS1</name>
    <dbReference type="NCBI Taxonomy" id="1307436"/>
    <lineage>
        <taxon>Bacteria</taxon>
        <taxon>Bacillati</taxon>
        <taxon>Bacillota</taxon>
        <taxon>Bacilli</taxon>
        <taxon>Bacillales</taxon>
        <taxon>Bacillaceae</taxon>
        <taxon>Cytobacillus</taxon>
    </lineage>
</organism>
<dbReference type="eggNOG" id="ENOG5032HQQ">
    <property type="taxonomic scope" value="Bacteria"/>
</dbReference>
<dbReference type="Proteomes" id="UP000019270">
    <property type="component" value="Unassembled WGS sequence"/>
</dbReference>
<reference evidence="1 2" key="2">
    <citation type="journal article" date="2016" name="Sci. Rep.">
        <title>A novel serine protease, Sep1, from Bacillus firmus DS-1 has nematicidal activity and degrades multiple intestinal-associated nematode proteins.</title>
        <authorList>
            <person name="Geng C."/>
            <person name="Nie X."/>
            <person name="Tang Z."/>
            <person name="Zhang Y."/>
            <person name="Lin J."/>
            <person name="Sun M."/>
            <person name="Peng D."/>
        </authorList>
    </citation>
    <scope>NUCLEOTIDE SEQUENCE [LARGE SCALE GENOMIC DNA]</scope>
    <source>
        <strain evidence="1 2">DS1</strain>
    </source>
</reference>
<gene>
    <name evidence="1" type="ORF">PBF_22088</name>
</gene>
<dbReference type="RefSeq" id="WP_035332777.1">
    <property type="nucleotide sequence ID" value="NZ_APVL01000027.1"/>
</dbReference>
<comment type="caution">
    <text evidence="1">The sequence shown here is derived from an EMBL/GenBank/DDBJ whole genome shotgun (WGS) entry which is preliminary data.</text>
</comment>
<reference evidence="2" key="1">
    <citation type="submission" date="2013-03" db="EMBL/GenBank/DDBJ databases">
        <title>Draft genome sequence of Bacillus firmus DS1.</title>
        <authorList>
            <person name="Peng D."/>
            <person name="Zhu L."/>
            <person name="Sun M."/>
        </authorList>
    </citation>
    <scope>NUCLEOTIDE SEQUENCE [LARGE SCALE GENOMIC DNA]</scope>
    <source>
        <strain evidence="2">DS1</strain>
    </source>
</reference>
<protein>
    <submittedName>
        <fullName evidence="1">Phage head-tail adaptor</fullName>
    </submittedName>
</protein>